<name>A0ABV8BXZ3_9PSEU</name>
<evidence type="ECO:0000313" key="2">
    <source>
        <dbReference type="Proteomes" id="UP001595690"/>
    </source>
</evidence>
<dbReference type="EMBL" id="JBHRZI010000019">
    <property type="protein sequence ID" value="MFC3894608.1"/>
    <property type="molecule type" value="Genomic_DNA"/>
</dbReference>
<dbReference type="Proteomes" id="UP001595690">
    <property type="component" value="Unassembled WGS sequence"/>
</dbReference>
<keyword evidence="2" id="KW-1185">Reference proteome</keyword>
<dbReference type="RefSeq" id="WP_382376154.1">
    <property type="nucleotide sequence ID" value="NZ_JBHRZI010000019.1"/>
</dbReference>
<proteinExistence type="predicted"/>
<reference evidence="2" key="1">
    <citation type="journal article" date="2019" name="Int. J. Syst. Evol. Microbiol.">
        <title>The Global Catalogue of Microorganisms (GCM) 10K type strain sequencing project: providing services to taxonomists for standard genome sequencing and annotation.</title>
        <authorList>
            <consortium name="The Broad Institute Genomics Platform"/>
            <consortium name="The Broad Institute Genome Sequencing Center for Infectious Disease"/>
            <person name="Wu L."/>
            <person name="Ma J."/>
        </authorList>
    </citation>
    <scope>NUCLEOTIDE SEQUENCE [LARGE SCALE GENOMIC DNA]</scope>
    <source>
        <strain evidence="2">CGMCC 4.7405</strain>
    </source>
</reference>
<comment type="caution">
    <text evidence="1">The sequence shown here is derived from an EMBL/GenBank/DDBJ whole genome shotgun (WGS) entry which is preliminary data.</text>
</comment>
<accession>A0ABV8BXZ3</accession>
<evidence type="ECO:0000313" key="1">
    <source>
        <dbReference type="EMBL" id="MFC3894608.1"/>
    </source>
</evidence>
<protein>
    <submittedName>
        <fullName evidence="1">Uncharacterized protein</fullName>
    </submittedName>
</protein>
<gene>
    <name evidence="1" type="ORF">ACFOWZ_24270</name>
</gene>
<organism evidence="1 2">
    <name type="scientific">Lentzea rhizosphaerae</name>
    <dbReference type="NCBI Taxonomy" id="2041025"/>
    <lineage>
        <taxon>Bacteria</taxon>
        <taxon>Bacillati</taxon>
        <taxon>Actinomycetota</taxon>
        <taxon>Actinomycetes</taxon>
        <taxon>Pseudonocardiales</taxon>
        <taxon>Pseudonocardiaceae</taxon>
        <taxon>Lentzea</taxon>
    </lineage>
</organism>
<sequence>MSSLEGMVIADFSRMLTAGHVVTEVGNRGTATHTAARASAEPLPANPATMLAAASEKPRTNVAHAVAKATTLNTTPKGRVA</sequence>